<feature type="region of interest" description="Disordered" evidence="2">
    <location>
        <begin position="519"/>
        <end position="541"/>
    </location>
</feature>
<gene>
    <name evidence="3" type="ORF">KL86DPRO_11959</name>
</gene>
<dbReference type="AlphaFoldDB" id="A0A212JPQ1"/>
<sequence>MGDGWKVLRGGKGKFPEAGLPGAGSTGDGERNRRNGDPGPERGMVDRYGESVHASGPEQAREEPVPGKHWVIAFCVLGLVFIGWVFKDEVRGAAAWAVAAIQGKDVPLSAKAPGLARVFRFNKPYTWEEFLAVCREGKAESVGRILDKQPEFLRGPDGAPLLRALILNGASPDALLEAGRRTDDAAMAARDPEGRTLLHIMASGGADPAVLQALRGKDARQWINARDASGKTALHVAAGSGASAGLVLAFRGMGADPCLRDNAGRIPLDYLLETWGGMPRAVTPEEREKFAKFGYTVRIPFSRTQDGGVRTKFVSIAEQVGDIEGKRYFSLFAEAHITARESGFSPPDVAAGDQVGPPPNAEAELLRSIGKDPMERMREQNRPKGEPLWKSITLQRGTGAAMAKCKSLLPEAYPWSVNYFSGLLAGSAGEPSFDAEWDAWDVPGPVRLALMMQMLQDRLQKTRPRTNAPGGFPLGGGNNLMADAMQVYRERGDVPQARHPLLMVWTLLEYDKPEKKGLAALNLSPAPPGKKEKEEDKDKQSKELPNLRALHAQLPPEVWRQLGRHLVAAAYVSEKNQYGQWGGGMMPPAIKKAGGMHALRLWGNEDGPNESGPNGLGQDEAEPLRQVIALSGTVREDLAVAMTALILRSGPRSAARGKDGLTPLEYAGSLPGGAVPERVKAMLRAAPVYTPPEKIAPGNPAPRSGRSADGVPSTI</sequence>
<reference evidence="3" key="1">
    <citation type="submission" date="2016-04" db="EMBL/GenBank/DDBJ databases">
        <authorList>
            <person name="Evans L.H."/>
            <person name="Alamgir A."/>
            <person name="Owens N."/>
            <person name="Weber N.D."/>
            <person name="Virtaneva K."/>
            <person name="Barbian K."/>
            <person name="Babar A."/>
            <person name="Rosenke K."/>
        </authorList>
    </citation>
    <scope>NUCLEOTIDE SEQUENCE</scope>
    <source>
        <strain evidence="3">86</strain>
    </source>
</reference>
<feature type="region of interest" description="Disordered" evidence="2">
    <location>
        <begin position="690"/>
        <end position="715"/>
    </location>
</feature>
<feature type="compositionally biased region" description="Basic and acidic residues" evidence="2">
    <location>
        <begin position="529"/>
        <end position="541"/>
    </location>
</feature>
<dbReference type="PROSITE" id="PS50088">
    <property type="entry name" value="ANK_REPEAT"/>
    <property type="match status" value="1"/>
</dbReference>
<organism evidence="3">
    <name type="scientific">uncultured delta proteobacterium</name>
    <dbReference type="NCBI Taxonomy" id="34034"/>
    <lineage>
        <taxon>Bacteria</taxon>
        <taxon>Deltaproteobacteria</taxon>
        <taxon>environmental samples</taxon>
    </lineage>
</organism>
<evidence type="ECO:0000313" key="3">
    <source>
        <dbReference type="EMBL" id="SBW01392.1"/>
    </source>
</evidence>
<feature type="compositionally biased region" description="Basic and acidic residues" evidence="2">
    <location>
        <begin position="28"/>
        <end position="50"/>
    </location>
</feature>
<accession>A0A212JPQ1</accession>
<feature type="repeat" description="ANK" evidence="1">
    <location>
        <begin position="229"/>
        <end position="262"/>
    </location>
</feature>
<keyword evidence="1" id="KW-0040">ANK repeat</keyword>
<dbReference type="Gene3D" id="1.25.40.20">
    <property type="entry name" value="Ankyrin repeat-containing domain"/>
    <property type="match status" value="1"/>
</dbReference>
<dbReference type="InterPro" id="IPR002110">
    <property type="entry name" value="Ankyrin_rpt"/>
</dbReference>
<name>A0A212JPQ1_9DELT</name>
<dbReference type="EMBL" id="FLUQ01000001">
    <property type="protein sequence ID" value="SBW01392.1"/>
    <property type="molecule type" value="Genomic_DNA"/>
</dbReference>
<dbReference type="SUPFAM" id="SSF48403">
    <property type="entry name" value="Ankyrin repeat"/>
    <property type="match status" value="1"/>
</dbReference>
<dbReference type="InterPro" id="IPR036770">
    <property type="entry name" value="Ankyrin_rpt-contain_sf"/>
</dbReference>
<evidence type="ECO:0000256" key="1">
    <source>
        <dbReference type="PROSITE-ProRule" id="PRU00023"/>
    </source>
</evidence>
<feature type="region of interest" description="Disordered" evidence="2">
    <location>
        <begin position="1"/>
        <end position="62"/>
    </location>
</feature>
<evidence type="ECO:0000256" key="2">
    <source>
        <dbReference type="SAM" id="MobiDB-lite"/>
    </source>
</evidence>
<proteinExistence type="predicted"/>
<protein>
    <submittedName>
        <fullName evidence="3">Uncharacterized protein</fullName>
    </submittedName>
</protein>